<accession>A0ABR7EGB1</accession>
<gene>
    <name evidence="9" type="ORF">H8S18_10685</name>
</gene>
<keyword evidence="5 8" id="KW-0812">Transmembrane</keyword>
<feature type="transmembrane region" description="Helical" evidence="8">
    <location>
        <begin position="21"/>
        <end position="42"/>
    </location>
</feature>
<dbReference type="RefSeq" id="WP_186858253.1">
    <property type="nucleotide sequence ID" value="NZ_JACOON010000005.1"/>
</dbReference>
<reference evidence="9 10" key="1">
    <citation type="submission" date="2020-08" db="EMBL/GenBank/DDBJ databases">
        <title>Genome public.</title>
        <authorList>
            <person name="Liu C."/>
            <person name="Sun Q."/>
        </authorList>
    </citation>
    <scope>NUCLEOTIDE SEQUENCE [LARGE SCALE GENOMIC DNA]</scope>
    <source>
        <strain evidence="9 10">NSJ-35</strain>
    </source>
</reference>
<keyword evidence="10" id="KW-1185">Reference proteome</keyword>
<feature type="transmembrane region" description="Helical" evidence="8">
    <location>
        <begin position="78"/>
        <end position="96"/>
    </location>
</feature>
<evidence type="ECO:0000256" key="2">
    <source>
        <dbReference type="ARBA" id="ARBA00022448"/>
    </source>
</evidence>
<proteinExistence type="predicted"/>
<dbReference type="PANTHER" id="PTHR32196:SF21">
    <property type="entry name" value="ABC TRANSPORTER PERMEASE PROTEIN YPHD-RELATED"/>
    <property type="match status" value="1"/>
</dbReference>
<keyword evidence="4" id="KW-0997">Cell inner membrane</keyword>
<protein>
    <submittedName>
        <fullName evidence="9">ABC transporter permease</fullName>
    </submittedName>
</protein>
<feature type="transmembrane region" description="Helical" evidence="8">
    <location>
        <begin position="175"/>
        <end position="195"/>
    </location>
</feature>
<dbReference type="InterPro" id="IPR001851">
    <property type="entry name" value="ABC_transp_permease"/>
</dbReference>
<keyword evidence="7 8" id="KW-0472">Membrane</keyword>
<dbReference type="CDD" id="cd06579">
    <property type="entry name" value="TM_PBP1_transp_AraH_like"/>
    <property type="match status" value="1"/>
</dbReference>
<feature type="transmembrane region" description="Helical" evidence="8">
    <location>
        <begin position="102"/>
        <end position="126"/>
    </location>
</feature>
<name>A0ABR7EGB1_9FIRM</name>
<feature type="transmembrane region" description="Helical" evidence="8">
    <location>
        <begin position="48"/>
        <end position="71"/>
    </location>
</feature>
<dbReference type="PANTHER" id="PTHR32196">
    <property type="entry name" value="ABC TRANSPORTER PERMEASE PROTEIN YPHD-RELATED-RELATED"/>
    <property type="match status" value="1"/>
</dbReference>
<evidence type="ECO:0000313" key="10">
    <source>
        <dbReference type="Proteomes" id="UP000606889"/>
    </source>
</evidence>
<evidence type="ECO:0000256" key="7">
    <source>
        <dbReference type="ARBA" id="ARBA00023136"/>
    </source>
</evidence>
<dbReference type="Proteomes" id="UP000606889">
    <property type="component" value="Unassembled WGS sequence"/>
</dbReference>
<evidence type="ECO:0000256" key="4">
    <source>
        <dbReference type="ARBA" id="ARBA00022519"/>
    </source>
</evidence>
<evidence type="ECO:0000256" key="1">
    <source>
        <dbReference type="ARBA" id="ARBA00004651"/>
    </source>
</evidence>
<evidence type="ECO:0000256" key="6">
    <source>
        <dbReference type="ARBA" id="ARBA00022989"/>
    </source>
</evidence>
<evidence type="ECO:0000313" key="9">
    <source>
        <dbReference type="EMBL" id="MBC5648802.1"/>
    </source>
</evidence>
<dbReference type="EMBL" id="JACOON010000005">
    <property type="protein sequence ID" value="MBC5648802.1"/>
    <property type="molecule type" value="Genomic_DNA"/>
</dbReference>
<comment type="caution">
    <text evidence="9">The sequence shown here is derived from an EMBL/GenBank/DDBJ whole genome shotgun (WGS) entry which is preliminary data.</text>
</comment>
<dbReference type="PROSITE" id="PS51257">
    <property type="entry name" value="PROKAR_LIPOPROTEIN"/>
    <property type="match status" value="1"/>
</dbReference>
<evidence type="ECO:0000256" key="8">
    <source>
        <dbReference type="SAM" id="Phobius"/>
    </source>
</evidence>
<sequence length="341" mass="36019">MKSETNGIRKGLQNICRDAPILPILAVCLVISCIFVPNFASFYNIKVFFLQASDLLVVCCGVTFVVLNGGIDFSVTSVLSLGSVIGAYIMVFSPIASNPPMAIAVAIIAMLAVGAVVGLINGFAVAVLKMPSFIATLATQLAFSGVAVLFCSLVTEKTSITGLPDGFFILGGEGGYFMVPILIAVAAWTFCFWLLKYTRFGRSLYAVGVNPKTAYISGIPVKKVIMLIMFISGMMAALASVLSTARNQVGMPSLGDKLFISIMAAIIVGGTSTAGGFGGLKQTLLGVLFITLINNTMNLLGVDWYVITVIQGILILVSTMMGMVNGIGKRKTKMMVLEAKK</sequence>
<keyword evidence="2" id="KW-0813">Transport</keyword>
<feature type="transmembrane region" description="Helical" evidence="8">
    <location>
        <begin position="224"/>
        <end position="246"/>
    </location>
</feature>
<feature type="transmembrane region" description="Helical" evidence="8">
    <location>
        <begin position="258"/>
        <end position="277"/>
    </location>
</feature>
<keyword evidence="6 8" id="KW-1133">Transmembrane helix</keyword>
<evidence type="ECO:0000256" key="5">
    <source>
        <dbReference type="ARBA" id="ARBA00022692"/>
    </source>
</evidence>
<dbReference type="Pfam" id="PF02653">
    <property type="entry name" value="BPD_transp_2"/>
    <property type="match status" value="1"/>
</dbReference>
<evidence type="ECO:0000256" key="3">
    <source>
        <dbReference type="ARBA" id="ARBA00022475"/>
    </source>
</evidence>
<feature type="transmembrane region" description="Helical" evidence="8">
    <location>
        <begin position="133"/>
        <end position="155"/>
    </location>
</feature>
<keyword evidence="3" id="KW-1003">Cell membrane</keyword>
<comment type="subcellular location">
    <subcellularLocation>
        <location evidence="1">Cell membrane</location>
        <topology evidence="1">Multi-pass membrane protein</topology>
    </subcellularLocation>
</comment>
<feature type="transmembrane region" description="Helical" evidence="8">
    <location>
        <begin position="306"/>
        <end position="327"/>
    </location>
</feature>
<organism evidence="9 10">
    <name type="scientific">Christensenella tenuis</name>
    <dbReference type="NCBI Taxonomy" id="2763033"/>
    <lineage>
        <taxon>Bacteria</taxon>
        <taxon>Bacillati</taxon>
        <taxon>Bacillota</taxon>
        <taxon>Clostridia</taxon>
        <taxon>Christensenellales</taxon>
        <taxon>Christensenellaceae</taxon>
        <taxon>Christensenella</taxon>
    </lineage>
</organism>
<feature type="transmembrane region" description="Helical" evidence="8">
    <location>
        <begin position="284"/>
        <end position="300"/>
    </location>
</feature>